<reference evidence="2 3" key="1">
    <citation type="journal article" date="2022" name="Nat. Genet.">
        <title>Improved pea reference genome and pan-genome highlight genomic features and evolutionary characteristics.</title>
        <authorList>
            <person name="Yang T."/>
            <person name="Liu R."/>
            <person name="Luo Y."/>
            <person name="Hu S."/>
            <person name="Wang D."/>
            <person name="Wang C."/>
            <person name="Pandey M.K."/>
            <person name="Ge S."/>
            <person name="Xu Q."/>
            <person name="Li N."/>
            <person name="Li G."/>
            <person name="Huang Y."/>
            <person name="Saxena R.K."/>
            <person name="Ji Y."/>
            <person name="Li M."/>
            <person name="Yan X."/>
            <person name="He Y."/>
            <person name="Liu Y."/>
            <person name="Wang X."/>
            <person name="Xiang C."/>
            <person name="Varshney R.K."/>
            <person name="Ding H."/>
            <person name="Gao S."/>
            <person name="Zong X."/>
        </authorList>
    </citation>
    <scope>NUCLEOTIDE SEQUENCE [LARGE SCALE GENOMIC DNA]</scope>
    <source>
        <strain evidence="2 3">cv. Zhongwan 6</strain>
    </source>
</reference>
<accession>A0A9D4ZZF5</accession>
<dbReference type="Gramene" id="Psat07G0405100-T1">
    <property type="protein sequence ID" value="KAI5388208.1"/>
    <property type="gene ID" value="KIW84_074051"/>
</dbReference>
<name>A0A9D4ZZF5_PEA</name>
<organism evidence="2 3">
    <name type="scientific">Pisum sativum</name>
    <name type="common">Garden pea</name>
    <name type="synonym">Lathyrus oleraceus</name>
    <dbReference type="NCBI Taxonomy" id="3888"/>
    <lineage>
        <taxon>Eukaryota</taxon>
        <taxon>Viridiplantae</taxon>
        <taxon>Streptophyta</taxon>
        <taxon>Embryophyta</taxon>
        <taxon>Tracheophyta</taxon>
        <taxon>Spermatophyta</taxon>
        <taxon>Magnoliopsida</taxon>
        <taxon>eudicotyledons</taxon>
        <taxon>Gunneridae</taxon>
        <taxon>Pentapetalae</taxon>
        <taxon>rosids</taxon>
        <taxon>fabids</taxon>
        <taxon>Fabales</taxon>
        <taxon>Fabaceae</taxon>
        <taxon>Papilionoideae</taxon>
        <taxon>50 kb inversion clade</taxon>
        <taxon>NPAAA clade</taxon>
        <taxon>Hologalegina</taxon>
        <taxon>IRL clade</taxon>
        <taxon>Fabeae</taxon>
        <taxon>Lathyrus</taxon>
    </lineage>
</organism>
<feature type="compositionally biased region" description="Basic and acidic residues" evidence="1">
    <location>
        <begin position="10"/>
        <end position="21"/>
    </location>
</feature>
<protein>
    <submittedName>
        <fullName evidence="2">Uncharacterized protein</fullName>
    </submittedName>
</protein>
<gene>
    <name evidence="2" type="ORF">KIW84_074051</name>
</gene>
<evidence type="ECO:0000256" key="1">
    <source>
        <dbReference type="SAM" id="MobiDB-lite"/>
    </source>
</evidence>
<feature type="compositionally biased region" description="Low complexity" evidence="1">
    <location>
        <begin position="32"/>
        <end position="49"/>
    </location>
</feature>
<evidence type="ECO:0000313" key="2">
    <source>
        <dbReference type="EMBL" id="KAI5388208.1"/>
    </source>
</evidence>
<sequence>MLLRSGKIAINDERRTGRESQTRMANMNPPETQNSQNSSTNNIVPSSSSIGASTGTKHVSEVVQSMVSSMPTHSISHSESILTYIRPRGPPHTPSPIRDIPNRSLVPPGFSIPFGGREQPYGMLTSMMANLQNNTTQSNQQMTTQVARMSEFLGIPQHQHPLPRDWVRENQEPTFEEDLTINQIPQNQGGIVVPPRIEPHVPREPRVLMVNRNQNDDDVIRQVRHDDVAANNNLTNIVERIMV</sequence>
<feature type="compositionally biased region" description="Polar residues" evidence="1">
    <location>
        <begin position="22"/>
        <end position="31"/>
    </location>
</feature>
<dbReference type="EMBL" id="JAMSHJ010000007">
    <property type="protein sequence ID" value="KAI5388208.1"/>
    <property type="molecule type" value="Genomic_DNA"/>
</dbReference>
<feature type="region of interest" description="Disordered" evidence="1">
    <location>
        <begin position="1"/>
        <end position="57"/>
    </location>
</feature>
<proteinExistence type="predicted"/>
<keyword evidence="3" id="KW-1185">Reference proteome</keyword>
<dbReference type="Proteomes" id="UP001058974">
    <property type="component" value="Chromosome 7"/>
</dbReference>
<evidence type="ECO:0000313" key="3">
    <source>
        <dbReference type="Proteomes" id="UP001058974"/>
    </source>
</evidence>
<dbReference type="AlphaFoldDB" id="A0A9D4ZZF5"/>
<comment type="caution">
    <text evidence="2">The sequence shown here is derived from an EMBL/GenBank/DDBJ whole genome shotgun (WGS) entry which is preliminary data.</text>
</comment>